<accession>A0A1H4D7L2</accession>
<sequence length="540" mass="57008">MVWLVVGAIVALVALVLFLNRFYMKASREVALVRTGQGGQRVVLDGGVLSLPILHRTSEVNMRTMRLEVERAGETSIITADRLRIDATAEFHVRVQPTDEGVATAAQALGGKAFRAEDLADLLEGKLADALLNVAAGYTMDALQDNRGKYVAEVADALADKLRPNGLLLEAVSLTRLDQTPFQNLDQGNAFNAVGMRRLAEVIATNKKERAVIEDEADTAVRQSRLDAVKRRLLIEQEEEEAQFAQTKAIEAARARTTAETAEAQAEGDERREYARIRRDMEVRAKQIQAEQEIAEIDARAELAKRTAKADSEVLIAAKKAEAATAQAAAASAIASEVTGRESVVTARETAAAERAKALAVIKAQEAAAVDDTRVASEAGTVRAMAEAEAHAVAEKAAAEKARLLAQAEGEAALFDAQNTQSEAIVRMKTDLAKIKALPEVVREMVKPAEKIESIRINHVSGFGAAGGGAGGHGDGGPMVNQVVDGILGMALQLPAVQKLGEEIGMNIGAGVGGVASRLRTGDAPGTGGAPRNGSGPAES</sequence>
<evidence type="ECO:0000256" key="6">
    <source>
        <dbReference type="SAM" id="Coils"/>
    </source>
</evidence>
<dbReference type="InterPro" id="IPR027705">
    <property type="entry name" value="Flotillin_fam"/>
</dbReference>
<keyword evidence="4" id="KW-1003">Cell membrane</keyword>
<evidence type="ECO:0000256" key="2">
    <source>
        <dbReference type="ARBA" id="ARBA00004236"/>
    </source>
</evidence>
<dbReference type="CDD" id="cd03399">
    <property type="entry name" value="SPFH_flotillin"/>
    <property type="match status" value="1"/>
</dbReference>
<evidence type="ECO:0000256" key="3">
    <source>
        <dbReference type="ARBA" id="ARBA00007161"/>
    </source>
</evidence>
<evidence type="ECO:0000256" key="4">
    <source>
        <dbReference type="ARBA" id="ARBA00022475"/>
    </source>
</evidence>
<keyword evidence="5" id="KW-0472">Membrane</keyword>
<name>A0A1H4D7L2_9RHOB</name>
<dbReference type="PANTHER" id="PTHR13806:SF31">
    <property type="entry name" value="FLOTILLIN-LIKE PROTEIN 1-RELATED"/>
    <property type="match status" value="1"/>
</dbReference>
<reference evidence="10 11" key="1">
    <citation type="submission" date="2016-10" db="EMBL/GenBank/DDBJ databases">
        <authorList>
            <person name="de Groot N.N."/>
        </authorList>
    </citation>
    <scope>NUCLEOTIDE SEQUENCE [LARGE SCALE GENOMIC DNA]</scope>
    <source>
        <strain evidence="10 11">DSM 15345</strain>
    </source>
</reference>
<dbReference type="InterPro" id="IPR001107">
    <property type="entry name" value="Band_7"/>
</dbReference>
<evidence type="ECO:0000256" key="7">
    <source>
        <dbReference type="SAM" id="MobiDB-lite"/>
    </source>
</evidence>
<proteinExistence type="inferred from homology"/>
<evidence type="ECO:0000259" key="9">
    <source>
        <dbReference type="Pfam" id="PF15975"/>
    </source>
</evidence>
<dbReference type="EMBL" id="FNQM01000009">
    <property type="protein sequence ID" value="SEA68627.1"/>
    <property type="molecule type" value="Genomic_DNA"/>
</dbReference>
<feature type="region of interest" description="Disordered" evidence="7">
    <location>
        <begin position="518"/>
        <end position="540"/>
    </location>
</feature>
<evidence type="ECO:0000256" key="5">
    <source>
        <dbReference type="ARBA" id="ARBA00023136"/>
    </source>
</evidence>
<dbReference type="Proteomes" id="UP000198703">
    <property type="component" value="Unassembled WGS sequence"/>
</dbReference>
<dbReference type="STRING" id="89524.SAMN05444370_10981"/>
<feature type="coiled-coil region" evidence="6">
    <location>
        <begin position="235"/>
        <end position="307"/>
    </location>
</feature>
<dbReference type="Pfam" id="PF15975">
    <property type="entry name" value="Flot"/>
    <property type="match status" value="1"/>
</dbReference>
<evidence type="ECO:0000256" key="1">
    <source>
        <dbReference type="ARBA" id="ARBA00004167"/>
    </source>
</evidence>
<evidence type="ECO:0000313" key="11">
    <source>
        <dbReference type="Proteomes" id="UP000198703"/>
    </source>
</evidence>
<comment type="similarity">
    <text evidence="3">Belongs to the band 7/mec-2 family. Flotillin subfamily.</text>
</comment>
<feature type="domain" description="Band 7" evidence="8">
    <location>
        <begin position="29"/>
        <end position="204"/>
    </location>
</feature>
<keyword evidence="6" id="KW-0175">Coiled coil</keyword>
<dbReference type="GO" id="GO:0005886">
    <property type="term" value="C:plasma membrane"/>
    <property type="evidence" value="ECO:0007669"/>
    <property type="project" value="UniProtKB-SubCell"/>
</dbReference>
<gene>
    <name evidence="10" type="ORF">SAMN05444370_10981</name>
</gene>
<keyword evidence="11" id="KW-1185">Reference proteome</keyword>
<organism evidence="10 11">
    <name type="scientific">Rubrimonas cliftonensis</name>
    <dbReference type="NCBI Taxonomy" id="89524"/>
    <lineage>
        <taxon>Bacteria</taxon>
        <taxon>Pseudomonadati</taxon>
        <taxon>Pseudomonadota</taxon>
        <taxon>Alphaproteobacteria</taxon>
        <taxon>Rhodobacterales</taxon>
        <taxon>Paracoccaceae</taxon>
        <taxon>Rubrimonas</taxon>
    </lineage>
</organism>
<dbReference type="InterPro" id="IPR031905">
    <property type="entry name" value="Flotillin_C"/>
</dbReference>
<feature type="domain" description="Flotillin C-terminal" evidence="9">
    <location>
        <begin position="386"/>
        <end position="506"/>
    </location>
</feature>
<dbReference type="RefSeq" id="WP_093254442.1">
    <property type="nucleotide sequence ID" value="NZ_FNQM01000009.1"/>
</dbReference>
<dbReference type="OrthoDB" id="9815577at2"/>
<dbReference type="Pfam" id="PF01145">
    <property type="entry name" value="Band_7"/>
    <property type="match status" value="1"/>
</dbReference>
<dbReference type="InterPro" id="IPR036013">
    <property type="entry name" value="Band_7/SPFH_dom_sf"/>
</dbReference>
<dbReference type="AlphaFoldDB" id="A0A1H4D7L2"/>
<evidence type="ECO:0000259" key="8">
    <source>
        <dbReference type="Pfam" id="PF01145"/>
    </source>
</evidence>
<dbReference type="Gene3D" id="3.30.479.30">
    <property type="entry name" value="Band 7 domain"/>
    <property type="match status" value="1"/>
</dbReference>
<dbReference type="PANTHER" id="PTHR13806">
    <property type="entry name" value="FLOTILLIN-RELATED"/>
    <property type="match status" value="1"/>
</dbReference>
<dbReference type="SUPFAM" id="SSF117892">
    <property type="entry name" value="Band 7/SPFH domain"/>
    <property type="match status" value="1"/>
</dbReference>
<comment type="subcellular location">
    <subcellularLocation>
        <location evidence="2">Cell membrane</location>
    </subcellularLocation>
    <subcellularLocation>
        <location evidence="1">Membrane</location>
        <topology evidence="1">Single-pass membrane protein</topology>
    </subcellularLocation>
</comment>
<protein>
    <submittedName>
        <fullName evidence="10">Uncharacterized membrane protein YqiK, contains Band7/PHB/SPFH domain</fullName>
    </submittedName>
</protein>
<evidence type="ECO:0000313" key="10">
    <source>
        <dbReference type="EMBL" id="SEA68627.1"/>
    </source>
</evidence>